<dbReference type="AlphaFoldDB" id="A0A072Q2R9"/>
<feature type="region of interest" description="Disordered" evidence="1">
    <location>
        <begin position="1"/>
        <end position="260"/>
    </location>
</feature>
<dbReference type="VEuPathDB" id="FungiDB:A1O9_00167"/>
<reference evidence="2 3" key="1">
    <citation type="submission" date="2013-03" db="EMBL/GenBank/DDBJ databases">
        <title>The Genome Sequence of Exophiala aquamarina CBS 119918.</title>
        <authorList>
            <consortium name="The Broad Institute Genomics Platform"/>
            <person name="Cuomo C."/>
            <person name="de Hoog S."/>
            <person name="Gorbushina A."/>
            <person name="Walker B."/>
            <person name="Young S.K."/>
            <person name="Zeng Q."/>
            <person name="Gargeya S."/>
            <person name="Fitzgerald M."/>
            <person name="Haas B."/>
            <person name="Abouelleil A."/>
            <person name="Allen A.W."/>
            <person name="Alvarado L."/>
            <person name="Arachchi H.M."/>
            <person name="Berlin A.M."/>
            <person name="Chapman S.B."/>
            <person name="Gainer-Dewar J."/>
            <person name="Goldberg J."/>
            <person name="Griggs A."/>
            <person name="Gujja S."/>
            <person name="Hansen M."/>
            <person name="Howarth C."/>
            <person name="Imamovic A."/>
            <person name="Ireland A."/>
            <person name="Larimer J."/>
            <person name="McCowan C."/>
            <person name="Murphy C."/>
            <person name="Pearson M."/>
            <person name="Poon T.W."/>
            <person name="Priest M."/>
            <person name="Roberts A."/>
            <person name="Saif S."/>
            <person name="Shea T."/>
            <person name="Sisk P."/>
            <person name="Sykes S."/>
            <person name="Wortman J."/>
            <person name="Nusbaum C."/>
            <person name="Birren B."/>
        </authorList>
    </citation>
    <scope>NUCLEOTIDE SEQUENCE [LARGE SCALE GENOMIC DNA]</scope>
    <source>
        <strain evidence="2 3">CBS 119918</strain>
    </source>
</reference>
<gene>
    <name evidence="2" type="ORF">A1O9_00167</name>
</gene>
<accession>A0A072Q2R9</accession>
<feature type="compositionally biased region" description="Low complexity" evidence="1">
    <location>
        <begin position="20"/>
        <end position="29"/>
    </location>
</feature>
<feature type="compositionally biased region" description="Basic and acidic residues" evidence="1">
    <location>
        <begin position="239"/>
        <end position="252"/>
    </location>
</feature>
<dbReference type="PANTHER" id="PTHR14778">
    <property type="entry name" value="KINETOCHORE-ASSOCIATED PROTEIN DSN1 HOMOLOG"/>
    <property type="match status" value="1"/>
</dbReference>
<dbReference type="GO" id="GO:0007059">
    <property type="term" value="P:chromosome segregation"/>
    <property type="evidence" value="ECO:0007669"/>
    <property type="project" value="InterPro"/>
</dbReference>
<dbReference type="PANTHER" id="PTHR14778:SF2">
    <property type="entry name" value="KINETOCHORE-ASSOCIATED PROTEIN DSN1 HOMOLOG"/>
    <property type="match status" value="1"/>
</dbReference>
<sequence>MSHRRISTRLQQKDDDRVSNNRVQVNSNVKPSKPTSESGRIQGSKSQNEKKRKMNYDEDDDGFLFNRVKKPKAPPQGTEETQSALSTQAAAPKSDPLNEKAVQPASEAAKAVDKKRRKRLSFSTPNTKADPSVRRSKRLSRENVERDKSPLPRVDKSAKSKQGRPPREPVVQIPTPSESQSQSLPPQTSQPLPSPNPQPPLESQSQSETETAPTQEADHSATKIALPFADTPVIKRNKAMREGKSGKGERRSSLGLRGRRASSLIETGNSNALPHNEVESPDFYKHIESEGLLEPRRMRQLLTWCATRVLDEKPMGTDFEDSSARSAARVIEEELLKDLANRSELSDWFSREDEPVQKKVLPERANPKNIQNAEKISELEVQIQRRLQSEKRELESLLRPPSLSLPQRQELNDSSGDLPDRAFISDIDSAALDSLQAQSTPSDQLFENLHKLYDSLEPTVDAFADGIHKIAQYRDAADNMAGRVLSICAEGLAKKDKEERKRALAVGEKTPPKDLSAVLRSLSRADR</sequence>
<organism evidence="2 3">
    <name type="scientific">Exophiala aquamarina CBS 119918</name>
    <dbReference type="NCBI Taxonomy" id="1182545"/>
    <lineage>
        <taxon>Eukaryota</taxon>
        <taxon>Fungi</taxon>
        <taxon>Dikarya</taxon>
        <taxon>Ascomycota</taxon>
        <taxon>Pezizomycotina</taxon>
        <taxon>Eurotiomycetes</taxon>
        <taxon>Chaetothyriomycetidae</taxon>
        <taxon>Chaetothyriales</taxon>
        <taxon>Herpotrichiellaceae</taxon>
        <taxon>Exophiala</taxon>
    </lineage>
</organism>
<keyword evidence="3" id="KW-1185">Reference proteome</keyword>
<feature type="compositionally biased region" description="Basic and acidic residues" evidence="1">
    <location>
        <begin position="139"/>
        <end position="158"/>
    </location>
</feature>
<feature type="compositionally biased region" description="Polar residues" evidence="1">
    <location>
        <begin position="33"/>
        <end position="46"/>
    </location>
</feature>
<evidence type="ECO:0008006" key="4">
    <source>
        <dbReference type="Google" id="ProtNLM"/>
    </source>
</evidence>
<feature type="compositionally biased region" description="Low complexity" evidence="1">
    <location>
        <begin position="201"/>
        <end position="215"/>
    </location>
</feature>
<dbReference type="GO" id="GO:0051301">
    <property type="term" value="P:cell division"/>
    <property type="evidence" value="ECO:0007669"/>
    <property type="project" value="InterPro"/>
</dbReference>
<comment type="caution">
    <text evidence="2">The sequence shown here is derived from an EMBL/GenBank/DDBJ whole genome shotgun (WGS) entry which is preliminary data.</text>
</comment>
<evidence type="ECO:0000313" key="2">
    <source>
        <dbReference type="EMBL" id="KEF62195.1"/>
    </source>
</evidence>
<dbReference type="GeneID" id="25275119"/>
<dbReference type="Pfam" id="PF08202">
    <property type="entry name" value="MIS13"/>
    <property type="match status" value="1"/>
</dbReference>
<dbReference type="RefSeq" id="XP_013264785.1">
    <property type="nucleotide sequence ID" value="XM_013409331.1"/>
</dbReference>
<feature type="compositionally biased region" description="Low complexity" evidence="1">
    <location>
        <begin position="174"/>
        <end position="191"/>
    </location>
</feature>
<dbReference type="HOGENOM" id="CLU_021697_0_0_1"/>
<proteinExistence type="predicted"/>
<protein>
    <recommendedName>
        <fullName evidence="4">Kinetochore protein Mis13/DSN1</fullName>
    </recommendedName>
</protein>
<name>A0A072Q2R9_9EURO</name>
<dbReference type="Proteomes" id="UP000027920">
    <property type="component" value="Unassembled WGS sequence"/>
</dbReference>
<dbReference type="EMBL" id="AMGV01000001">
    <property type="protein sequence ID" value="KEF62195.1"/>
    <property type="molecule type" value="Genomic_DNA"/>
</dbReference>
<dbReference type="GO" id="GO:0000444">
    <property type="term" value="C:MIS12/MIND type complex"/>
    <property type="evidence" value="ECO:0007669"/>
    <property type="project" value="InterPro"/>
</dbReference>
<evidence type="ECO:0000313" key="3">
    <source>
        <dbReference type="Proteomes" id="UP000027920"/>
    </source>
</evidence>
<evidence type="ECO:0000256" key="1">
    <source>
        <dbReference type="SAM" id="MobiDB-lite"/>
    </source>
</evidence>
<dbReference type="OrthoDB" id="3364649at2759"/>
<feature type="region of interest" description="Disordered" evidence="1">
    <location>
        <begin position="398"/>
        <end position="419"/>
    </location>
</feature>
<feature type="compositionally biased region" description="Polar residues" evidence="1">
    <location>
        <begin position="78"/>
        <end position="89"/>
    </location>
</feature>
<feature type="compositionally biased region" description="Low complexity" evidence="1">
    <location>
        <begin position="398"/>
        <end position="409"/>
    </location>
</feature>
<dbReference type="InterPro" id="IPR013218">
    <property type="entry name" value="Dsn1/Mis13"/>
</dbReference>
<dbReference type="STRING" id="1182545.A0A072Q2R9"/>